<gene>
    <name evidence="1" type="primary">ISW2_2</name>
    <name evidence="1" type="ORF">DSO57_1012302</name>
</gene>
<evidence type="ECO:0000313" key="1">
    <source>
        <dbReference type="EMBL" id="KAJ9070053.1"/>
    </source>
</evidence>
<name>A0ACC2T628_9FUNG</name>
<reference evidence="1" key="1">
    <citation type="submission" date="2022-04" db="EMBL/GenBank/DDBJ databases">
        <title>Genome of the entomopathogenic fungus Entomophthora muscae.</title>
        <authorList>
            <person name="Elya C."/>
            <person name="Lovett B.R."/>
            <person name="Lee E."/>
            <person name="Macias A.M."/>
            <person name="Hajek A.E."/>
            <person name="De Bivort B.L."/>
            <person name="Kasson M.T."/>
            <person name="De Fine Licht H.H."/>
            <person name="Stajich J.E."/>
        </authorList>
    </citation>
    <scope>NUCLEOTIDE SEQUENCE</scope>
    <source>
        <strain evidence="1">Berkeley</strain>
    </source>
</reference>
<comment type="caution">
    <text evidence="1">The sequence shown here is derived from an EMBL/GenBank/DDBJ whole genome shotgun (WGS) entry which is preliminary data.</text>
</comment>
<proteinExistence type="predicted"/>
<organism evidence="1 2">
    <name type="scientific">Entomophthora muscae</name>
    <dbReference type="NCBI Taxonomy" id="34485"/>
    <lineage>
        <taxon>Eukaryota</taxon>
        <taxon>Fungi</taxon>
        <taxon>Fungi incertae sedis</taxon>
        <taxon>Zoopagomycota</taxon>
        <taxon>Entomophthoromycotina</taxon>
        <taxon>Entomophthoromycetes</taxon>
        <taxon>Entomophthorales</taxon>
        <taxon>Entomophthoraceae</taxon>
        <taxon>Entomophthora</taxon>
    </lineage>
</organism>
<accession>A0ACC2T628</accession>
<sequence length="991" mass="114714">MTQVKQEKAKVKLEANYSDDDASLSSLTDTEETAPPPNHQAEEFNLDAEKLKRYSFLLGKSQLFSQFIKFHKIPGLEEKVRDEIKAQKDKSDARHRKTEDEEDKDLIELGEETEKVTVFTESPFYIKGKMRDYQVHGLNWMVSLYENGLNGILADEMGLGKTLQVISFLGFLRHYRSTPGPNLVLVPKTTLHNWLSEFKQWTPEVNAFIFHGQKADRPKLIEQRLKPVDFDVCITSYEMVLLEKTHFSKIPWEYIVIDEAHRIKNESSLLSKIIRILPSKRRLLVTGTPLQNNLKELWALLNFLLPDVFGESKQFEDWFETQSDGDSVVNQLHQILQPFLLRRIKLDVEKSLLPKKEINLYVGMSEMQRKWYQKLLEKDIQAVNGAVGKKEGATRLLNIVMQLRKCCNHPYLFDGAEPGPPYTTDEHLVDNCGKMAVLDKLLKHLQSKGSRVLIFSQMSRMLDILEDYCVFRDYGFCRIDGNTSHEERIEAIDDYNRPNSDKFVFLLTTRAGGLGINLVTADVVIIYDSDWNPQVDLQAQDRAHRIGQTKQVYVFRMITENAVEEKVIEKANRKLRLDQLVIQQGRAAPQSKANSKEELLDMIQHGAHKVLEGTGSTTFDADIEAVIHRGEQKTKELSEKFQKIGFEDLQNFTTKEGETYLWEGEDYSNKRKGISTLGQKWIQPAKRERKANYDVDNYYRETLRVSAKPSAPKTPRPPRQAQIYDFQFFPKELFALYEREVLSYQRSINYRIPEPQDGEKETKEKAAKRAEDQAKIDSAEPLTEDEVAMKEAYLGKGFSNWARKDFRAFIAAMEKNGRNNLEAITAEIEGKTLEEVKAYHAVFWEKYTSLNDHEKILESLEKGEERLRRQSEIQELIRAKVRKYSAPLVQAKIHYLTKGKFYTEDEDRFLLVMMDKHGQGSEEAHDKIRDEIRKTPLFRFNWFFKSRTPIEIGRRCATLINCLIKEKGDSSLLDVNGKGESKTSKRGGRKE</sequence>
<protein>
    <submittedName>
        <fullName evidence="1">Chromatin remodeling complex Adenosinetriphosphatase</fullName>
    </submittedName>
</protein>
<dbReference type="EMBL" id="QTSX02003594">
    <property type="protein sequence ID" value="KAJ9070053.1"/>
    <property type="molecule type" value="Genomic_DNA"/>
</dbReference>
<evidence type="ECO:0000313" key="2">
    <source>
        <dbReference type="Proteomes" id="UP001165960"/>
    </source>
</evidence>
<dbReference type="Proteomes" id="UP001165960">
    <property type="component" value="Unassembled WGS sequence"/>
</dbReference>
<keyword evidence="2" id="KW-1185">Reference proteome</keyword>